<dbReference type="OrthoDB" id="10068793at2759"/>
<proteinExistence type="predicted"/>
<feature type="coiled-coil region" evidence="1">
    <location>
        <begin position="120"/>
        <end position="147"/>
    </location>
</feature>
<dbReference type="Proteomes" id="UP000284375">
    <property type="component" value="Unassembled WGS sequence"/>
</dbReference>
<protein>
    <recommendedName>
        <fullName evidence="7">DUF4139 domain-containing protein</fullName>
    </recommendedName>
</protein>
<name>A0A423WCS6_CYTCH</name>
<organism evidence="5 6">
    <name type="scientific">Cytospora chrysosperma</name>
    <name type="common">Cytospora canker fungus</name>
    <name type="synonym">Sphaeria chrysosperma</name>
    <dbReference type="NCBI Taxonomy" id="252740"/>
    <lineage>
        <taxon>Eukaryota</taxon>
        <taxon>Fungi</taxon>
        <taxon>Dikarya</taxon>
        <taxon>Ascomycota</taxon>
        <taxon>Pezizomycotina</taxon>
        <taxon>Sordariomycetes</taxon>
        <taxon>Sordariomycetidae</taxon>
        <taxon>Diaporthales</taxon>
        <taxon>Cytosporaceae</taxon>
        <taxon>Cytospora</taxon>
    </lineage>
</organism>
<comment type="caution">
    <text evidence="5">The sequence shown here is derived from an EMBL/GenBank/DDBJ whole genome shotgun (WGS) entry which is preliminary data.</text>
</comment>
<dbReference type="STRING" id="252740.A0A423WCS6"/>
<dbReference type="AlphaFoldDB" id="A0A423WCS6"/>
<dbReference type="PANTHER" id="PTHR31005">
    <property type="entry name" value="DUF4139 DOMAIN-CONTAINING PROTEIN"/>
    <property type="match status" value="1"/>
</dbReference>
<evidence type="ECO:0000256" key="1">
    <source>
        <dbReference type="SAM" id="Coils"/>
    </source>
</evidence>
<dbReference type="Pfam" id="PF13600">
    <property type="entry name" value="DUF4140"/>
    <property type="match status" value="1"/>
</dbReference>
<keyword evidence="1" id="KW-0175">Coiled coil</keyword>
<evidence type="ECO:0000259" key="4">
    <source>
        <dbReference type="Pfam" id="PF13600"/>
    </source>
</evidence>
<dbReference type="Pfam" id="PF13598">
    <property type="entry name" value="DUF4139"/>
    <property type="match status" value="1"/>
</dbReference>
<keyword evidence="6" id="KW-1185">Reference proteome</keyword>
<evidence type="ECO:0000313" key="6">
    <source>
        <dbReference type="Proteomes" id="UP000284375"/>
    </source>
</evidence>
<dbReference type="EMBL" id="LJZO01000007">
    <property type="protein sequence ID" value="ROW01165.1"/>
    <property type="molecule type" value="Genomic_DNA"/>
</dbReference>
<evidence type="ECO:0000259" key="3">
    <source>
        <dbReference type="Pfam" id="PF13598"/>
    </source>
</evidence>
<gene>
    <name evidence="5" type="ORF">VSDG_02716</name>
</gene>
<dbReference type="InterPro" id="IPR025554">
    <property type="entry name" value="DUF4140"/>
</dbReference>
<dbReference type="PANTHER" id="PTHR31005:SF8">
    <property type="entry name" value="DUF4139 DOMAIN-CONTAINING PROTEIN"/>
    <property type="match status" value="1"/>
</dbReference>
<accession>A0A423WCS6</accession>
<feature type="domain" description="DUF4139" evidence="3">
    <location>
        <begin position="314"/>
        <end position="781"/>
    </location>
</feature>
<dbReference type="InterPro" id="IPR011935">
    <property type="entry name" value="CHP02231"/>
</dbReference>
<reference evidence="5 6" key="1">
    <citation type="submission" date="2015-09" db="EMBL/GenBank/DDBJ databases">
        <title>Host preference determinants of Valsa canker pathogens revealed by comparative genomics.</title>
        <authorList>
            <person name="Yin Z."/>
            <person name="Huang L."/>
        </authorList>
    </citation>
    <scope>NUCLEOTIDE SEQUENCE [LARGE SCALE GENOMIC DNA]</scope>
    <source>
        <strain evidence="5 6">YSFL</strain>
    </source>
</reference>
<feature type="domain" description="DUF4140" evidence="4">
    <location>
        <begin position="19"/>
        <end position="151"/>
    </location>
</feature>
<evidence type="ECO:0008006" key="7">
    <source>
        <dbReference type="Google" id="ProtNLM"/>
    </source>
</evidence>
<feature type="compositionally biased region" description="Acidic residues" evidence="2">
    <location>
        <begin position="89"/>
        <end position="111"/>
    </location>
</feature>
<evidence type="ECO:0000256" key="2">
    <source>
        <dbReference type="SAM" id="MobiDB-lite"/>
    </source>
</evidence>
<feature type="region of interest" description="Disordered" evidence="2">
    <location>
        <begin position="461"/>
        <end position="528"/>
    </location>
</feature>
<evidence type="ECO:0000313" key="5">
    <source>
        <dbReference type="EMBL" id="ROW01165.1"/>
    </source>
</evidence>
<sequence>MDAIEQQKYRVRDLPTRSITLFPTRAQVIRDIKDVNLKPGITQISILGFTPTVDPQSIKVEGTGSAVISDIAVELQENQDIFLEIYPASDDETSESADDEDNSPPGDSDDENPSRAKQDLQEVRKEIQALDDEIKRAAEMVSSAESRLKMLDGFGNKVEPKSGSDMSDVVQAYQDQRNKTFEDHMEGTLRQRELKNQVRSLKRTEGKLVTQVDKENKTALRAYSKANRARLKKRDLKDRRKAKKHAEKERIQQERCKFWARSCFVVRITLDATQYTPISRQSSISSVTDLVKPTAETQESSLADIEAAVPNCDLSITYVTSAAFWSPSYDLQLSTTSNAGTLFFDAQLTNNTSESWNDCKIILSTSQAVFSGLQDAIPTLIPWHIKLANKFSAGSDDITSSPQEAYEQRRWKVASGAASQADSGTKWIGVSTTQVSQRFMRKFMTAVPAVSKFEAPRNNQVHGASLFGGKSKDAPQPPPGFGKPGTALFGSNARDAPLPPPGHSGGGLFGTAAAASRSDQDHKPDISDSLDETATFLEPEPELSFQESAVEETGFTTIYELPGTKSLIPSSTASKQRVAQIAFTNVVFSHTIVAKYRPGAFLKAKLRNASKISLLKGPVGLTLDGTFMGRSTLPRCSSGDDFTMSLGIDPTIRVIYPKPDVKRSTSGVFTKESSTAYTRSITVVNTRGPSSAGGKAARLRVLDQVPVSEDDKLRVEIVHPRGLVEGGPGVSAGAQDGTVKDGKDWGKAVATLRKGGEVKWDVELNAGKSVKLGLEYDVSLPAGDHAVQG</sequence>
<feature type="region of interest" description="Disordered" evidence="2">
    <location>
        <begin position="88"/>
        <end position="119"/>
    </location>
</feature>
<dbReference type="InterPro" id="IPR037291">
    <property type="entry name" value="DUF4139"/>
</dbReference>